<reference evidence="2 3" key="1">
    <citation type="submission" date="2017-07" db="EMBL/GenBank/DDBJ databases">
        <authorList>
            <person name="Talla V."/>
            <person name="Backstrom N."/>
        </authorList>
    </citation>
    <scope>NUCLEOTIDE SEQUENCE [LARGE SCALE GENOMIC DNA]</scope>
</reference>
<dbReference type="EMBL" id="FZQP02000448">
    <property type="protein sequence ID" value="VVC89010.1"/>
    <property type="molecule type" value="Genomic_DNA"/>
</dbReference>
<sequence length="150" mass="16685">MHVAARQHGRLPAPLGSRPHSPIHPAPTGVRAFSCQHWESRLLAPPRFPPALVNEPQLPCDVVEVPVCIKHGLVTCSCSTIRVGSFLFCAQQSHKLASMQAALMIRAKSRERRKQRLKRGIKQEVPSNIATKTIAPFPRYPPTSWGPEYI</sequence>
<evidence type="ECO:0000313" key="3">
    <source>
        <dbReference type="Proteomes" id="UP000324832"/>
    </source>
</evidence>
<gene>
    <name evidence="2" type="ORF">LSINAPIS_LOCUS2242</name>
</gene>
<keyword evidence="3" id="KW-1185">Reference proteome</keyword>
<accession>A0A5E4PSR6</accession>
<protein>
    <submittedName>
        <fullName evidence="2">Uncharacterized protein</fullName>
    </submittedName>
</protein>
<proteinExistence type="predicted"/>
<evidence type="ECO:0000313" key="2">
    <source>
        <dbReference type="EMBL" id="VVC89010.1"/>
    </source>
</evidence>
<name>A0A5E4PSR6_9NEOP</name>
<feature type="region of interest" description="Disordered" evidence="1">
    <location>
        <begin position="1"/>
        <end position="23"/>
    </location>
</feature>
<organism evidence="2 3">
    <name type="scientific">Leptidea sinapis</name>
    <dbReference type="NCBI Taxonomy" id="189913"/>
    <lineage>
        <taxon>Eukaryota</taxon>
        <taxon>Metazoa</taxon>
        <taxon>Ecdysozoa</taxon>
        <taxon>Arthropoda</taxon>
        <taxon>Hexapoda</taxon>
        <taxon>Insecta</taxon>
        <taxon>Pterygota</taxon>
        <taxon>Neoptera</taxon>
        <taxon>Endopterygota</taxon>
        <taxon>Lepidoptera</taxon>
        <taxon>Glossata</taxon>
        <taxon>Ditrysia</taxon>
        <taxon>Papilionoidea</taxon>
        <taxon>Pieridae</taxon>
        <taxon>Dismorphiinae</taxon>
        <taxon>Leptidea</taxon>
    </lineage>
</organism>
<dbReference type="Proteomes" id="UP000324832">
    <property type="component" value="Unassembled WGS sequence"/>
</dbReference>
<dbReference type="AlphaFoldDB" id="A0A5E4PSR6"/>
<evidence type="ECO:0000256" key="1">
    <source>
        <dbReference type="SAM" id="MobiDB-lite"/>
    </source>
</evidence>